<name>A0ABS6ALA0_9RHOB</name>
<dbReference type="Proteomes" id="UP001166191">
    <property type="component" value="Unassembled WGS sequence"/>
</dbReference>
<dbReference type="EC" id="4.2.1.44" evidence="2"/>
<reference evidence="2" key="1">
    <citation type="submission" date="2021-06" db="EMBL/GenBank/DDBJ databases">
        <title>Paracoccus bacterium XHP0099 sp. nov., isolated from the surface waters of the Yellow Sea.</title>
        <authorList>
            <person name="Xue H."/>
            <person name="Zhang D."/>
        </authorList>
    </citation>
    <scope>NUCLEOTIDE SEQUENCE</scope>
    <source>
        <strain evidence="2">XHP0099</strain>
    </source>
</reference>
<dbReference type="GO" id="GO:0050114">
    <property type="term" value="F:myo-inosose-2 dehydratase activity"/>
    <property type="evidence" value="ECO:0007669"/>
    <property type="project" value="UniProtKB-EC"/>
</dbReference>
<keyword evidence="3" id="KW-1185">Reference proteome</keyword>
<dbReference type="InterPro" id="IPR030823">
    <property type="entry name" value="IolE/MocC"/>
</dbReference>
<dbReference type="InterPro" id="IPR013022">
    <property type="entry name" value="Xyl_isomerase-like_TIM-brl"/>
</dbReference>
<dbReference type="PANTHER" id="PTHR12110">
    <property type="entry name" value="HYDROXYPYRUVATE ISOMERASE"/>
    <property type="match status" value="1"/>
</dbReference>
<sequence length="306" mass="32716">MILYGTNPIAWSNDDDHSIGAHLSLSDCLSDCREIGFDGIEKGHKMPSDGAELKAALAVYGLGFIGGWHSTNILAPGATAAAERAALDAHIAMSKAAGSDLVIICECSNTVHGDPQVAANDRPILSDADWDRLMAGINDLAAHAARQGMRFCYHHHVGSCVESAADIDRFMAAAGPDVHLLLDTGHARFGGADPVEVARRYMQRVGHIHCKNIRAGVMDQVRAEGLSFIEGVRRGAFTVPGDPEGCVDFAPVLKIAAEAGYQGWLVIEAEQDSAIREPLQYQSMGHRALRRMAVEAGLDRDAQARA</sequence>
<proteinExistence type="predicted"/>
<dbReference type="NCBIfam" id="TIGR04379">
    <property type="entry name" value="myo_inos_iolE"/>
    <property type="match status" value="1"/>
</dbReference>
<organism evidence="2 3">
    <name type="scientific">Paracoccus marinaquae</name>
    <dbReference type="NCBI Taxonomy" id="2841926"/>
    <lineage>
        <taxon>Bacteria</taxon>
        <taxon>Pseudomonadati</taxon>
        <taxon>Pseudomonadota</taxon>
        <taxon>Alphaproteobacteria</taxon>
        <taxon>Rhodobacterales</taxon>
        <taxon>Paracoccaceae</taxon>
        <taxon>Paracoccus</taxon>
    </lineage>
</organism>
<accession>A0ABS6ALA0</accession>
<dbReference type="PANTHER" id="PTHR12110:SF41">
    <property type="entry name" value="INOSOSE DEHYDRATASE"/>
    <property type="match status" value="1"/>
</dbReference>
<dbReference type="RefSeq" id="WP_216033931.1">
    <property type="nucleotide sequence ID" value="NZ_JAHKNG010000027.1"/>
</dbReference>
<dbReference type="InterPro" id="IPR050312">
    <property type="entry name" value="IolE/XylAMocC-like"/>
</dbReference>
<protein>
    <submittedName>
        <fullName evidence="2">Myo-inosose-2 dehydratase</fullName>
        <ecNumber evidence="2">4.2.1.44</ecNumber>
    </submittedName>
</protein>
<comment type="caution">
    <text evidence="2">The sequence shown here is derived from an EMBL/GenBank/DDBJ whole genome shotgun (WGS) entry which is preliminary data.</text>
</comment>
<evidence type="ECO:0000259" key="1">
    <source>
        <dbReference type="Pfam" id="PF01261"/>
    </source>
</evidence>
<gene>
    <name evidence="2" type="primary">iolE</name>
    <name evidence="2" type="ORF">KNW02_14165</name>
</gene>
<dbReference type="Pfam" id="PF01261">
    <property type="entry name" value="AP_endonuc_2"/>
    <property type="match status" value="1"/>
</dbReference>
<evidence type="ECO:0000313" key="3">
    <source>
        <dbReference type="Proteomes" id="UP001166191"/>
    </source>
</evidence>
<feature type="domain" description="Xylose isomerase-like TIM barrel" evidence="1">
    <location>
        <begin position="31"/>
        <end position="278"/>
    </location>
</feature>
<evidence type="ECO:0000313" key="2">
    <source>
        <dbReference type="EMBL" id="MBU3031264.1"/>
    </source>
</evidence>
<dbReference type="EMBL" id="JAHKNG010000027">
    <property type="protein sequence ID" value="MBU3031264.1"/>
    <property type="molecule type" value="Genomic_DNA"/>
</dbReference>
<keyword evidence="2" id="KW-0456">Lyase</keyword>